<keyword evidence="1" id="KW-0808">Transferase</keyword>
<dbReference type="InterPro" id="IPR011009">
    <property type="entry name" value="Kinase-like_dom_sf"/>
</dbReference>
<dbReference type="EMBL" id="JAOQIO010000095">
    <property type="protein sequence ID" value="MCU6796035.1"/>
    <property type="molecule type" value="Genomic_DNA"/>
</dbReference>
<sequence>MDIQELLKGAVLIGKGKQGRVYKLASDRCIKIYSDEQHAQMEYMSYCRAEGSPVIPKLYEAGPNYLIMELVQGASLDRYLKKKGAMTRSDTERILFIIHEMIRLGFTRIDAAVFHIFIDQDQPTGKVIDLVNSYTKQYHIPLVMFKGLSKLNVLNSFLTHVKVLDPELYQIWANYLMARSERYGKLQVFDE</sequence>
<keyword evidence="1" id="KW-0418">Kinase</keyword>
<comment type="caution">
    <text evidence="1">The sequence shown here is derived from an EMBL/GenBank/DDBJ whole genome shotgun (WGS) entry which is preliminary data.</text>
</comment>
<gene>
    <name evidence="1" type="ORF">OB236_28330</name>
</gene>
<name>A0ABT2UN05_9BACL</name>
<dbReference type="SUPFAM" id="SSF56112">
    <property type="entry name" value="Protein kinase-like (PK-like)"/>
    <property type="match status" value="1"/>
</dbReference>
<dbReference type="GO" id="GO:0016301">
    <property type="term" value="F:kinase activity"/>
    <property type="evidence" value="ECO:0007669"/>
    <property type="project" value="UniProtKB-KW"/>
</dbReference>
<protein>
    <submittedName>
        <fullName evidence="1">Kinase</fullName>
    </submittedName>
</protein>
<keyword evidence="2" id="KW-1185">Reference proteome</keyword>
<dbReference type="Gene3D" id="1.10.510.10">
    <property type="entry name" value="Transferase(Phosphotransferase) domain 1"/>
    <property type="match status" value="1"/>
</dbReference>
<organism evidence="1 2">
    <name type="scientific">Paenibacillus baimaensis</name>
    <dbReference type="NCBI Taxonomy" id="2982185"/>
    <lineage>
        <taxon>Bacteria</taxon>
        <taxon>Bacillati</taxon>
        <taxon>Bacillota</taxon>
        <taxon>Bacilli</taxon>
        <taxon>Bacillales</taxon>
        <taxon>Paenibacillaceae</taxon>
        <taxon>Paenibacillus</taxon>
    </lineage>
</organism>
<proteinExistence type="predicted"/>
<dbReference type="Proteomes" id="UP001652445">
    <property type="component" value="Unassembled WGS sequence"/>
</dbReference>
<evidence type="ECO:0000313" key="2">
    <source>
        <dbReference type="Proteomes" id="UP001652445"/>
    </source>
</evidence>
<accession>A0ABT2UN05</accession>
<dbReference type="RefSeq" id="WP_262686886.1">
    <property type="nucleotide sequence ID" value="NZ_JAOQIO010000095.1"/>
</dbReference>
<evidence type="ECO:0000313" key="1">
    <source>
        <dbReference type="EMBL" id="MCU6796035.1"/>
    </source>
</evidence>
<reference evidence="1 2" key="1">
    <citation type="submission" date="2022-09" db="EMBL/GenBank/DDBJ databases">
        <authorList>
            <person name="Han X.L."/>
            <person name="Wang Q."/>
            <person name="Lu T."/>
        </authorList>
    </citation>
    <scope>NUCLEOTIDE SEQUENCE [LARGE SCALE GENOMIC DNA]</scope>
    <source>
        <strain evidence="1 2">WQ 127069</strain>
    </source>
</reference>